<proteinExistence type="predicted"/>
<feature type="region of interest" description="Disordered" evidence="1">
    <location>
        <begin position="189"/>
        <end position="214"/>
    </location>
</feature>
<name>A0A2U1KHH5_ARTAN</name>
<evidence type="ECO:0000313" key="2">
    <source>
        <dbReference type="EMBL" id="PWA36249.1"/>
    </source>
</evidence>
<comment type="caution">
    <text evidence="2">The sequence shown here is derived from an EMBL/GenBank/DDBJ whole genome shotgun (WGS) entry which is preliminary data.</text>
</comment>
<dbReference type="AlphaFoldDB" id="A0A2U1KHH5"/>
<dbReference type="EMBL" id="PKPP01018510">
    <property type="protein sequence ID" value="PWA36249.1"/>
    <property type="molecule type" value="Genomic_DNA"/>
</dbReference>
<organism evidence="2 3">
    <name type="scientific">Artemisia annua</name>
    <name type="common">Sweet wormwood</name>
    <dbReference type="NCBI Taxonomy" id="35608"/>
    <lineage>
        <taxon>Eukaryota</taxon>
        <taxon>Viridiplantae</taxon>
        <taxon>Streptophyta</taxon>
        <taxon>Embryophyta</taxon>
        <taxon>Tracheophyta</taxon>
        <taxon>Spermatophyta</taxon>
        <taxon>Magnoliopsida</taxon>
        <taxon>eudicotyledons</taxon>
        <taxon>Gunneridae</taxon>
        <taxon>Pentapetalae</taxon>
        <taxon>asterids</taxon>
        <taxon>campanulids</taxon>
        <taxon>Asterales</taxon>
        <taxon>Asteraceae</taxon>
        <taxon>Asteroideae</taxon>
        <taxon>Anthemideae</taxon>
        <taxon>Artemisiinae</taxon>
        <taxon>Artemisia</taxon>
    </lineage>
</organism>
<keyword evidence="2" id="KW-0548">Nucleotidyltransferase</keyword>
<feature type="compositionally biased region" description="Polar residues" evidence="1">
    <location>
        <begin position="29"/>
        <end position="42"/>
    </location>
</feature>
<feature type="region of interest" description="Disordered" evidence="1">
    <location>
        <begin position="1"/>
        <end position="42"/>
    </location>
</feature>
<accession>A0A2U1KHH5</accession>
<keyword evidence="3" id="KW-1185">Reference proteome</keyword>
<dbReference type="GO" id="GO:0003964">
    <property type="term" value="F:RNA-directed DNA polymerase activity"/>
    <property type="evidence" value="ECO:0007669"/>
    <property type="project" value="UniProtKB-KW"/>
</dbReference>
<reference evidence="2 3" key="1">
    <citation type="journal article" date="2018" name="Mol. Plant">
        <title>The genome of Artemisia annua provides insight into the evolution of Asteraceae family and artemisinin biosynthesis.</title>
        <authorList>
            <person name="Shen Q."/>
            <person name="Zhang L."/>
            <person name="Liao Z."/>
            <person name="Wang S."/>
            <person name="Yan T."/>
            <person name="Shi P."/>
            <person name="Liu M."/>
            <person name="Fu X."/>
            <person name="Pan Q."/>
            <person name="Wang Y."/>
            <person name="Lv Z."/>
            <person name="Lu X."/>
            <person name="Zhang F."/>
            <person name="Jiang W."/>
            <person name="Ma Y."/>
            <person name="Chen M."/>
            <person name="Hao X."/>
            <person name="Li L."/>
            <person name="Tang Y."/>
            <person name="Lv G."/>
            <person name="Zhou Y."/>
            <person name="Sun X."/>
            <person name="Brodelius P.E."/>
            <person name="Rose J.K.C."/>
            <person name="Tang K."/>
        </authorList>
    </citation>
    <scope>NUCLEOTIDE SEQUENCE [LARGE SCALE GENOMIC DNA]</scope>
    <source>
        <strain evidence="3">cv. Huhao1</strain>
        <tissue evidence="2">Leaf</tissue>
    </source>
</reference>
<gene>
    <name evidence="2" type="ORF">CTI12_AA601800</name>
</gene>
<dbReference type="Proteomes" id="UP000245207">
    <property type="component" value="Unassembled WGS sequence"/>
</dbReference>
<sequence length="308" mass="32322">MSATNTNQDSTLGLLNEGSQAAGDKLTNAKGNTNKQGSFNQESSLLANAPILRSILKKAVRNVPSKDKNSSLSSVSDNVSGLNDKDACDKALHSVGQLSDVEEVPLVGGIAAKVINLDGKILGRDDMVVKQNRMVHFADQVEVLNTEQHSDEVAGNVVSSGVGKAAQGTPTQAQGLHSNTTQAATTLMGSNVSHGSNASQQARSTTPKQTSQAAAGNVIKDTNGASAIGSDMDHVSMSSLKELMDHVVVAVPYPNGSGHSLDRVEGSSVIDIAMREFKECVEVIEVFDVNRSGLQFTWNQKPRGTDAL</sequence>
<evidence type="ECO:0000313" key="3">
    <source>
        <dbReference type="Proteomes" id="UP000245207"/>
    </source>
</evidence>
<keyword evidence="2" id="KW-0808">Transferase</keyword>
<evidence type="ECO:0000256" key="1">
    <source>
        <dbReference type="SAM" id="MobiDB-lite"/>
    </source>
</evidence>
<protein>
    <submittedName>
        <fullName evidence="2">RNA-directed DNA polymerase, eukaryota, Reverse transcriptase zinc-binding domain protein</fullName>
    </submittedName>
</protein>
<keyword evidence="2" id="KW-0695">RNA-directed DNA polymerase</keyword>
<feature type="compositionally biased region" description="Polar residues" evidence="1">
    <location>
        <begin position="1"/>
        <end position="19"/>
    </location>
</feature>